<keyword evidence="1" id="KW-0479">Metal-binding</keyword>
<keyword evidence="3" id="KW-0862">Zinc</keyword>
<evidence type="ECO:0000259" key="10">
    <source>
        <dbReference type="PROSITE" id="PS50884"/>
    </source>
</evidence>
<feature type="region of interest" description="Disordered" evidence="9">
    <location>
        <begin position="367"/>
        <end position="393"/>
    </location>
</feature>
<organism evidence="11 12">
    <name type="scientific">Liquidambar formosana</name>
    <name type="common">Formosan gum</name>
    <dbReference type="NCBI Taxonomy" id="63359"/>
    <lineage>
        <taxon>Eukaryota</taxon>
        <taxon>Viridiplantae</taxon>
        <taxon>Streptophyta</taxon>
        <taxon>Embryophyta</taxon>
        <taxon>Tracheophyta</taxon>
        <taxon>Spermatophyta</taxon>
        <taxon>Magnoliopsida</taxon>
        <taxon>eudicotyledons</taxon>
        <taxon>Gunneridae</taxon>
        <taxon>Pentapetalae</taxon>
        <taxon>Saxifragales</taxon>
        <taxon>Altingiaceae</taxon>
        <taxon>Liquidambar</taxon>
    </lineage>
</organism>
<evidence type="ECO:0000256" key="8">
    <source>
        <dbReference type="PROSITE-ProRule" id="PRU00071"/>
    </source>
</evidence>
<evidence type="ECO:0000256" key="9">
    <source>
        <dbReference type="SAM" id="MobiDB-lite"/>
    </source>
</evidence>
<dbReference type="PROSITE" id="PS50884">
    <property type="entry name" value="ZF_DOF_2"/>
    <property type="match status" value="1"/>
</dbReference>
<feature type="region of interest" description="Disordered" evidence="9">
    <location>
        <begin position="46"/>
        <end position="139"/>
    </location>
</feature>
<proteinExistence type="predicted"/>
<accession>A0AAP0RIY2</accession>
<evidence type="ECO:0000256" key="2">
    <source>
        <dbReference type="ARBA" id="ARBA00022771"/>
    </source>
</evidence>
<dbReference type="PROSITE" id="PS01361">
    <property type="entry name" value="ZF_DOF_1"/>
    <property type="match status" value="1"/>
</dbReference>
<evidence type="ECO:0000256" key="1">
    <source>
        <dbReference type="ARBA" id="ARBA00022723"/>
    </source>
</evidence>
<dbReference type="Pfam" id="PF02701">
    <property type="entry name" value="Zn_ribbon_Dof"/>
    <property type="match status" value="1"/>
</dbReference>
<keyword evidence="12" id="KW-1185">Reference proteome</keyword>
<name>A0AAP0RIY2_LIQFO</name>
<dbReference type="GO" id="GO:0003677">
    <property type="term" value="F:DNA binding"/>
    <property type="evidence" value="ECO:0007669"/>
    <property type="project" value="UniProtKB-UniRule"/>
</dbReference>
<evidence type="ECO:0000313" key="12">
    <source>
        <dbReference type="Proteomes" id="UP001415857"/>
    </source>
</evidence>
<feature type="domain" description="Dof-type" evidence="10">
    <location>
        <begin position="140"/>
        <end position="194"/>
    </location>
</feature>
<evidence type="ECO:0000256" key="6">
    <source>
        <dbReference type="ARBA" id="ARBA00023163"/>
    </source>
</evidence>
<keyword evidence="4" id="KW-0805">Transcription regulation</keyword>
<evidence type="ECO:0000313" key="11">
    <source>
        <dbReference type="EMBL" id="KAK9277982.1"/>
    </source>
</evidence>
<reference evidence="11 12" key="1">
    <citation type="journal article" date="2024" name="Plant J.">
        <title>Genome sequences and population genomics reveal climatic adaptation and genomic divergence between two closely related sweetgum species.</title>
        <authorList>
            <person name="Xu W.Q."/>
            <person name="Ren C.Q."/>
            <person name="Zhang X.Y."/>
            <person name="Comes H.P."/>
            <person name="Liu X.H."/>
            <person name="Li Y.G."/>
            <person name="Kettle C.J."/>
            <person name="Jalonen R."/>
            <person name="Gaisberger H."/>
            <person name="Ma Y.Z."/>
            <person name="Qiu Y.X."/>
        </authorList>
    </citation>
    <scope>NUCLEOTIDE SEQUENCE [LARGE SCALE GENOMIC DNA]</scope>
    <source>
        <strain evidence="11">Hangzhou</strain>
    </source>
</reference>
<keyword evidence="5 8" id="KW-0238">DNA-binding</keyword>
<evidence type="ECO:0000256" key="5">
    <source>
        <dbReference type="ARBA" id="ARBA00023125"/>
    </source>
</evidence>
<sequence length="490" mass="54063">MIETKDPAIKLFGKTIPSPADGDDSITASGTDDSCEVMDFDYATTTTCSDEAKKGSRVEEEEEEEETEKDILAVKSTEAKQLDDGDESEKAETLLETNDNPKTPSIDEETAMTKTSKIGKEQSDKSNSQEKPLKKPDKILPCPRCNSMDTKFCYYNNYNINQPRHFCKACQRYWTAGGTMRNVPVGAGRRKNKNSASQYRHITISEALQAARIEAPNGVHHALKSNGTVLNFGSDSCLSESIASVLNLADKKPFWNGTPNGYHKIEEQRIPVPCRVGESGDDHSSGSSVTALNSMEEGNRTCAQEPMMSNFHGFPSQIPCLPGVPWPYPWNSAIPPPAFCHPGFPMPFYPPSYWNCPIPNTWNVPWLSPQSSPNQKSQSSSSNSPTLGKHPRDENMLKADNQEEEGLPKQKSADRCIWVPKTLRIDDPDEAAKSSIWATLGIKNDSIKGKGLFKAFQSKGDEKNHVSENSAVLRANPAALSRSLNFHENS</sequence>
<feature type="region of interest" description="Disordered" evidence="9">
    <location>
        <begin position="1"/>
        <end position="34"/>
    </location>
</feature>
<dbReference type="GO" id="GO:0005634">
    <property type="term" value="C:nucleus"/>
    <property type="evidence" value="ECO:0007669"/>
    <property type="project" value="UniProtKB-SubCell"/>
</dbReference>
<dbReference type="AlphaFoldDB" id="A0AAP0RIY2"/>
<gene>
    <name evidence="11" type="ORF">L1049_027539</name>
</gene>
<feature type="compositionally biased region" description="Basic and acidic residues" evidence="9">
    <location>
        <begin position="69"/>
        <end position="93"/>
    </location>
</feature>
<comment type="caution">
    <text evidence="11">The sequence shown here is derived from an EMBL/GenBank/DDBJ whole genome shotgun (WGS) entry which is preliminary data.</text>
</comment>
<dbReference type="PANTHER" id="PTHR31089:SF1">
    <property type="entry name" value="CYCLIC DOF FACTOR 3"/>
    <property type="match status" value="1"/>
</dbReference>
<comment type="subcellular location">
    <subcellularLocation>
        <location evidence="8">Nucleus</location>
    </subcellularLocation>
</comment>
<feature type="compositionally biased region" description="Low complexity" evidence="9">
    <location>
        <begin position="368"/>
        <end position="385"/>
    </location>
</feature>
<dbReference type="InterPro" id="IPR045174">
    <property type="entry name" value="Dof"/>
</dbReference>
<evidence type="ECO:0000256" key="3">
    <source>
        <dbReference type="ARBA" id="ARBA00022833"/>
    </source>
</evidence>
<protein>
    <recommendedName>
        <fullName evidence="10">Dof-type domain-containing protein</fullName>
    </recommendedName>
</protein>
<dbReference type="GO" id="GO:0008270">
    <property type="term" value="F:zinc ion binding"/>
    <property type="evidence" value="ECO:0007669"/>
    <property type="project" value="UniProtKB-KW"/>
</dbReference>
<keyword evidence="6" id="KW-0804">Transcription</keyword>
<feature type="compositionally biased region" description="Basic and acidic residues" evidence="9">
    <location>
        <begin position="118"/>
        <end position="138"/>
    </location>
</feature>
<evidence type="ECO:0000256" key="7">
    <source>
        <dbReference type="ARBA" id="ARBA00023242"/>
    </source>
</evidence>
<dbReference type="GO" id="GO:0003700">
    <property type="term" value="F:DNA-binding transcription factor activity"/>
    <property type="evidence" value="ECO:0007669"/>
    <property type="project" value="InterPro"/>
</dbReference>
<dbReference type="EMBL" id="JBBPBK010000009">
    <property type="protein sequence ID" value="KAK9277982.1"/>
    <property type="molecule type" value="Genomic_DNA"/>
</dbReference>
<evidence type="ECO:0000256" key="4">
    <source>
        <dbReference type="ARBA" id="ARBA00023015"/>
    </source>
</evidence>
<dbReference type="Proteomes" id="UP001415857">
    <property type="component" value="Unassembled WGS sequence"/>
</dbReference>
<dbReference type="PANTHER" id="PTHR31089">
    <property type="entry name" value="CYCLIC DOF FACTOR 2"/>
    <property type="match status" value="1"/>
</dbReference>
<keyword evidence="2 8" id="KW-0863">Zinc-finger</keyword>
<keyword evidence="7 8" id="KW-0539">Nucleus</keyword>
<dbReference type="InterPro" id="IPR003851">
    <property type="entry name" value="Znf_Dof"/>
</dbReference>
<feature type="compositionally biased region" description="Acidic residues" evidence="9">
    <location>
        <begin position="59"/>
        <end position="68"/>
    </location>
</feature>